<feature type="transmembrane region" description="Helical" evidence="7">
    <location>
        <begin position="117"/>
        <end position="139"/>
    </location>
</feature>
<evidence type="ECO:0000313" key="9">
    <source>
        <dbReference type="EMBL" id="KAK3401559.1"/>
    </source>
</evidence>
<proteinExistence type="inferred from homology"/>
<feature type="transmembrane region" description="Helical" evidence="7">
    <location>
        <begin position="231"/>
        <end position="249"/>
    </location>
</feature>
<dbReference type="GO" id="GO:0006644">
    <property type="term" value="P:phospholipid metabolic process"/>
    <property type="evidence" value="ECO:0007669"/>
    <property type="project" value="InterPro"/>
</dbReference>
<dbReference type="InterPro" id="IPR000326">
    <property type="entry name" value="PAP2/HPO"/>
</dbReference>
<keyword evidence="3 7" id="KW-0812">Transmembrane</keyword>
<dbReference type="Pfam" id="PF01569">
    <property type="entry name" value="PAP2"/>
    <property type="match status" value="1"/>
</dbReference>
<evidence type="ECO:0000256" key="1">
    <source>
        <dbReference type="ARBA" id="ARBA00004141"/>
    </source>
</evidence>
<dbReference type="PANTHER" id="PTHR10165:SF35">
    <property type="entry name" value="RE23632P"/>
    <property type="match status" value="1"/>
</dbReference>
<reference evidence="9" key="1">
    <citation type="journal article" date="2023" name="Mol. Phylogenet. Evol.">
        <title>Genome-scale phylogeny and comparative genomics of the fungal order Sordariales.</title>
        <authorList>
            <person name="Hensen N."/>
            <person name="Bonometti L."/>
            <person name="Westerberg I."/>
            <person name="Brannstrom I.O."/>
            <person name="Guillou S."/>
            <person name="Cros-Aarteil S."/>
            <person name="Calhoun S."/>
            <person name="Haridas S."/>
            <person name="Kuo A."/>
            <person name="Mondo S."/>
            <person name="Pangilinan J."/>
            <person name="Riley R."/>
            <person name="LaButti K."/>
            <person name="Andreopoulos B."/>
            <person name="Lipzen A."/>
            <person name="Chen C."/>
            <person name="Yan M."/>
            <person name="Daum C."/>
            <person name="Ng V."/>
            <person name="Clum A."/>
            <person name="Steindorff A."/>
            <person name="Ohm R.A."/>
            <person name="Martin F."/>
            <person name="Silar P."/>
            <person name="Natvig D.O."/>
            <person name="Lalanne C."/>
            <person name="Gautier V."/>
            <person name="Ament-Velasquez S.L."/>
            <person name="Kruys A."/>
            <person name="Hutchinson M.I."/>
            <person name="Powell A.J."/>
            <person name="Barry K."/>
            <person name="Miller A.N."/>
            <person name="Grigoriev I.V."/>
            <person name="Debuchy R."/>
            <person name="Gladieux P."/>
            <person name="Hiltunen Thoren M."/>
            <person name="Johannesson H."/>
        </authorList>
    </citation>
    <scope>NUCLEOTIDE SEQUENCE</scope>
    <source>
        <strain evidence="9">FGSC 1904</strain>
    </source>
</reference>
<dbReference type="InterPro" id="IPR036938">
    <property type="entry name" value="PAP2/HPO_sf"/>
</dbReference>
<comment type="caution">
    <text evidence="9">The sequence shown here is derived from an EMBL/GenBank/DDBJ whole genome shotgun (WGS) entry which is preliminary data.</text>
</comment>
<name>A0AAE0UFJ6_SORBR</name>
<evidence type="ECO:0000259" key="8">
    <source>
        <dbReference type="SMART" id="SM00014"/>
    </source>
</evidence>
<dbReference type="SMART" id="SM00014">
    <property type="entry name" value="acidPPc"/>
    <property type="match status" value="1"/>
</dbReference>
<reference evidence="9" key="2">
    <citation type="submission" date="2023-07" db="EMBL/GenBank/DDBJ databases">
        <authorList>
            <consortium name="Lawrence Berkeley National Laboratory"/>
            <person name="Haridas S."/>
            <person name="Hensen N."/>
            <person name="Bonometti L."/>
            <person name="Westerberg I."/>
            <person name="Brannstrom I.O."/>
            <person name="Guillou S."/>
            <person name="Cros-Aarteil S."/>
            <person name="Calhoun S."/>
            <person name="Kuo A."/>
            <person name="Mondo S."/>
            <person name="Pangilinan J."/>
            <person name="Riley R."/>
            <person name="LaButti K."/>
            <person name="Andreopoulos B."/>
            <person name="Lipzen A."/>
            <person name="Chen C."/>
            <person name="Yanf M."/>
            <person name="Daum C."/>
            <person name="Ng V."/>
            <person name="Clum A."/>
            <person name="Steindorff A."/>
            <person name="Ohm R."/>
            <person name="Martin F."/>
            <person name="Silar P."/>
            <person name="Natvig D."/>
            <person name="Lalanne C."/>
            <person name="Gautier V."/>
            <person name="Ament-velasquez S.L."/>
            <person name="Kruys A."/>
            <person name="Hutchinson M.I."/>
            <person name="Powell A.J."/>
            <person name="Barry K."/>
            <person name="Miller A.N."/>
            <person name="Grigoriev I.V."/>
            <person name="Debuchy R."/>
            <person name="Gladieux P."/>
            <person name="Thoren M.H."/>
            <person name="Johannesson H."/>
        </authorList>
    </citation>
    <scope>NUCLEOTIDE SEQUENCE</scope>
    <source>
        <strain evidence="9">FGSC 1904</strain>
    </source>
</reference>
<feature type="transmembrane region" description="Helical" evidence="7">
    <location>
        <begin position="46"/>
        <end position="66"/>
    </location>
</feature>
<dbReference type="GO" id="GO:0046839">
    <property type="term" value="P:phospholipid dephosphorylation"/>
    <property type="evidence" value="ECO:0007669"/>
    <property type="project" value="TreeGrafter"/>
</dbReference>
<feature type="domain" description="Phosphatidic acid phosphatase type 2/haloperoxidase" evidence="8">
    <location>
        <begin position="120"/>
        <end position="277"/>
    </location>
</feature>
<feature type="transmembrane region" description="Helical" evidence="7">
    <location>
        <begin position="87"/>
        <end position="111"/>
    </location>
</feature>
<keyword evidence="5 7" id="KW-0472">Membrane</keyword>
<evidence type="ECO:0000256" key="3">
    <source>
        <dbReference type="ARBA" id="ARBA00022692"/>
    </source>
</evidence>
<evidence type="ECO:0000256" key="5">
    <source>
        <dbReference type="ARBA" id="ARBA00023136"/>
    </source>
</evidence>
<feature type="transmembrane region" description="Helical" evidence="7">
    <location>
        <begin position="193"/>
        <end position="211"/>
    </location>
</feature>
<dbReference type="Proteomes" id="UP001281003">
    <property type="component" value="Unassembled WGS sequence"/>
</dbReference>
<protein>
    <submittedName>
        <fullName evidence="9">Phosphatidic acid phosphatase type 2/haloperoxidase</fullName>
    </submittedName>
</protein>
<keyword evidence="10" id="KW-1185">Reference proteome</keyword>
<dbReference type="GO" id="GO:0008195">
    <property type="term" value="F:phosphatidate phosphatase activity"/>
    <property type="evidence" value="ECO:0007669"/>
    <property type="project" value="TreeGrafter"/>
</dbReference>
<dbReference type="InterPro" id="IPR043216">
    <property type="entry name" value="PAP-like"/>
</dbReference>
<dbReference type="GO" id="GO:0016020">
    <property type="term" value="C:membrane"/>
    <property type="evidence" value="ECO:0007669"/>
    <property type="project" value="UniProtKB-SubCell"/>
</dbReference>
<dbReference type="Gene3D" id="1.20.144.10">
    <property type="entry name" value="Phosphatidic acid phosphatase type 2/haloperoxidase"/>
    <property type="match status" value="1"/>
</dbReference>
<evidence type="ECO:0000313" key="10">
    <source>
        <dbReference type="Proteomes" id="UP001281003"/>
    </source>
</evidence>
<feature type="region of interest" description="Disordered" evidence="6">
    <location>
        <begin position="1"/>
        <end position="20"/>
    </location>
</feature>
<feature type="region of interest" description="Disordered" evidence="6">
    <location>
        <begin position="292"/>
        <end position="353"/>
    </location>
</feature>
<evidence type="ECO:0000256" key="4">
    <source>
        <dbReference type="ARBA" id="ARBA00022989"/>
    </source>
</evidence>
<organism evidence="9 10">
    <name type="scientific">Sordaria brevicollis</name>
    <dbReference type="NCBI Taxonomy" id="83679"/>
    <lineage>
        <taxon>Eukaryota</taxon>
        <taxon>Fungi</taxon>
        <taxon>Dikarya</taxon>
        <taxon>Ascomycota</taxon>
        <taxon>Pezizomycotina</taxon>
        <taxon>Sordariomycetes</taxon>
        <taxon>Sordariomycetidae</taxon>
        <taxon>Sordariales</taxon>
        <taxon>Sordariaceae</taxon>
        <taxon>Sordaria</taxon>
    </lineage>
</organism>
<dbReference type="PANTHER" id="PTHR10165">
    <property type="entry name" value="LIPID PHOSPHATE PHOSPHATASE"/>
    <property type="match status" value="1"/>
</dbReference>
<dbReference type="CDD" id="cd03390">
    <property type="entry name" value="PAP2_containing_1_like"/>
    <property type="match status" value="1"/>
</dbReference>
<dbReference type="EMBL" id="JAUTDP010000002">
    <property type="protein sequence ID" value="KAK3401559.1"/>
    <property type="molecule type" value="Genomic_DNA"/>
</dbReference>
<comment type="subcellular location">
    <subcellularLocation>
        <location evidence="1">Membrane</location>
        <topology evidence="1">Multi-pass membrane protein</topology>
    </subcellularLocation>
</comment>
<evidence type="ECO:0000256" key="2">
    <source>
        <dbReference type="ARBA" id="ARBA00008816"/>
    </source>
</evidence>
<gene>
    <name evidence="9" type="ORF">B0T20DRAFT_504099</name>
</gene>
<sequence length="353" mass="39184">MAPFSTSSNNHRTRAGSLGSMSIESKHGGLIGSVSRWWSRSYTSDWVAFSLLLTGYIILVAFVEPFHRLFTINDIRISFPHAEVERVPVSHLFGYALFLPLALLVTSNYLLCSTRHIHHLTLLGFLTSIILTTFLTDLIKNMVGRPRPDLLARCLPDPSTPPNKLVGVEVCTQTDHHTLHDGWRSFPSGHSSFAFAGLGYLALFWCGQFRVFASSSGIAEDVEKLFVRRDLFKALLCLSPLLGALMIAISRCMDYRHDVEDVCVGSVMGWVITYWSYRRYWPRLSSGRCEEPYSGMNGEREQGDMGGMNGNGRRYSRVRDEEEGGGGGGGARNVGSPFVSPPDVELGALESPR</sequence>
<dbReference type="FunFam" id="1.20.144.10:FF:000017">
    <property type="entry name" value="Diacylglycerol pyrophosphate phosphatase 1"/>
    <property type="match status" value="1"/>
</dbReference>
<dbReference type="SUPFAM" id="SSF48317">
    <property type="entry name" value="Acid phosphatase/Vanadium-dependent haloperoxidase"/>
    <property type="match status" value="1"/>
</dbReference>
<dbReference type="AlphaFoldDB" id="A0AAE0UFJ6"/>
<evidence type="ECO:0000256" key="7">
    <source>
        <dbReference type="SAM" id="Phobius"/>
    </source>
</evidence>
<evidence type="ECO:0000256" key="6">
    <source>
        <dbReference type="SAM" id="MobiDB-lite"/>
    </source>
</evidence>
<accession>A0AAE0UFJ6</accession>
<comment type="similarity">
    <text evidence="2">Belongs to the PA-phosphatase related phosphoesterase family.</text>
</comment>
<keyword evidence="4 7" id="KW-1133">Transmembrane helix</keyword>
<feature type="compositionally biased region" description="Polar residues" evidence="6">
    <location>
        <begin position="1"/>
        <end position="10"/>
    </location>
</feature>